<organism evidence="1">
    <name type="scientific">Timema douglasi</name>
    <name type="common">Walking stick</name>
    <dbReference type="NCBI Taxonomy" id="61478"/>
    <lineage>
        <taxon>Eukaryota</taxon>
        <taxon>Metazoa</taxon>
        <taxon>Ecdysozoa</taxon>
        <taxon>Arthropoda</taxon>
        <taxon>Hexapoda</taxon>
        <taxon>Insecta</taxon>
        <taxon>Pterygota</taxon>
        <taxon>Neoptera</taxon>
        <taxon>Polyneoptera</taxon>
        <taxon>Phasmatodea</taxon>
        <taxon>Timematodea</taxon>
        <taxon>Timematoidea</taxon>
        <taxon>Timematidae</taxon>
        <taxon>Timema</taxon>
    </lineage>
</organism>
<reference evidence="1" key="1">
    <citation type="submission" date="2020-11" db="EMBL/GenBank/DDBJ databases">
        <authorList>
            <person name="Tran Van P."/>
        </authorList>
    </citation>
    <scope>NUCLEOTIDE SEQUENCE</scope>
</reference>
<accession>A0A7R8ZFN0</accession>
<dbReference type="EMBL" id="OA577370">
    <property type="protein sequence ID" value="CAD7205878.1"/>
    <property type="molecule type" value="Genomic_DNA"/>
</dbReference>
<dbReference type="AlphaFoldDB" id="A0A7R8ZFN0"/>
<gene>
    <name evidence="1" type="ORF">TDIB3V08_LOCUS12028</name>
</gene>
<name>A0A7R8ZFN0_TIMDO</name>
<dbReference type="Gene3D" id="3.15.10.30">
    <property type="entry name" value="Haemolymph juvenile hormone binding protein"/>
    <property type="match status" value="1"/>
</dbReference>
<dbReference type="InterPro" id="IPR038606">
    <property type="entry name" value="To_sf"/>
</dbReference>
<dbReference type="PANTHER" id="PTHR11008:SF41">
    <property type="entry name" value="RE70318P"/>
    <property type="match status" value="1"/>
</dbReference>
<evidence type="ECO:0000313" key="1">
    <source>
        <dbReference type="EMBL" id="CAD7205878.1"/>
    </source>
</evidence>
<sequence>MICKNMCLAAVTSDSQHLGDATAVWIIYFHDLAINGSEYMSIDKFDLDVIPSEITYDFGRVLDGDNKLGEAMNKFLNENSHEIFKDMKPKIMDELGEIFNDIGNQVLRNYPKEMLLPY</sequence>
<dbReference type="Pfam" id="PF06585">
    <property type="entry name" value="JHBP"/>
    <property type="match status" value="1"/>
</dbReference>
<proteinExistence type="predicted"/>
<dbReference type="PANTHER" id="PTHR11008">
    <property type="entry name" value="PROTEIN TAKEOUT-LIKE PROTEIN"/>
    <property type="match status" value="1"/>
</dbReference>
<protein>
    <submittedName>
        <fullName evidence="1">Uncharacterized protein</fullName>
    </submittedName>
</protein>
<dbReference type="InterPro" id="IPR010562">
    <property type="entry name" value="Haemolymph_juvenile_hormone-bd"/>
</dbReference>